<proteinExistence type="predicted"/>
<keyword evidence="3" id="KW-1185">Reference proteome</keyword>
<name>A0A7J6WSK9_THATH</name>
<sequence>MASRAAKQPPDPPPSLISSETTDRNAQKSLVPWNSMLKHVDITNLNAILKSFQPKMVNTVALLPDQDLFFMQ</sequence>
<dbReference type="Proteomes" id="UP000554482">
    <property type="component" value="Unassembled WGS sequence"/>
</dbReference>
<accession>A0A7J6WSK9</accession>
<protein>
    <submittedName>
        <fullName evidence="2">Uncharacterized protein</fullName>
    </submittedName>
</protein>
<comment type="caution">
    <text evidence="2">The sequence shown here is derived from an EMBL/GenBank/DDBJ whole genome shotgun (WGS) entry which is preliminary data.</text>
</comment>
<gene>
    <name evidence="2" type="ORF">FRX31_010413</name>
</gene>
<evidence type="ECO:0000313" key="2">
    <source>
        <dbReference type="EMBL" id="KAF5200003.1"/>
    </source>
</evidence>
<reference evidence="2 3" key="1">
    <citation type="submission" date="2020-06" db="EMBL/GenBank/DDBJ databases">
        <title>Transcriptomic and genomic resources for Thalictrum thalictroides and T. hernandezii: Facilitating candidate gene discovery in an emerging model plant lineage.</title>
        <authorList>
            <person name="Arias T."/>
            <person name="Riano-Pachon D.M."/>
            <person name="Di Stilio V.S."/>
        </authorList>
    </citation>
    <scope>NUCLEOTIDE SEQUENCE [LARGE SCALE GENOMIC DNA]</scope>
    <source>
        <strain evidence="3">cv. WT478/WT964</strain>
        <tissue evidence="2">Leaves</tissue>
    </source>
</reference>
<dbReference type="AlphaFoldDB" id="A0A7J6WSK9"/>
<feature type="region of interest" description="Disordered" evidence="1">
    <location>
        <begin position="1"/>
        <end position="26"/>
    </location>
</feature>
<evidence type="ECO:0000313" key="3">
    <source>
        <dbReference type="Proteomes" id="UP000554482"/>
    </source>
</evidence>
<evidence type="ECO:0000256" key="1">
    <source>
        <dbReference type="SAM" id="MobiDB-lite"/>
    </source>
</evidence>
<organism evidence="2 3">
    <name type="scientific">Thalictrum thalictroides</name>
    <name type="common">Rue-anemone</name>
    <name type="synonym">Anemone thalictroides</name>
    <dbReference type="NCBI Taxonomy" id="46969"/>
    <lineage>
        <taxon>Eukaryota</taxon>
        <taxon>Viridiplantae</taxon>
        <taxon>Streptophyta</taxon>
        <taxon>Embryophyta</taxon>
        <taxon>Tracheophyta</taxon>
        <taxon>Spermatophyta</taxon>
        <taxon>Magnoliopsida</taxon>
        <taxon>Ranunculales</taxon>
        <taxon>Ranunculaceae</taxon>
        <taxon>Thalictroideae</taxon>
        <taxon>Thalictrum</taxon>
    </lineage>
</organism>
<dbReference type="EMBL" id="JABWDY010011195">
    <property type="protein sequence ID" value="KAF5200003.1"/>
    <property type="molecule type" value="Genomic_DNA"/>
</dbReference>